<protein>
    <submittedName>
        <fullName evidence="1">Uncharacterized protein</fullName>
    </submittedName>
</protein>
<dbReference type="EMBL" id="JAHPMX010000030">
    <property type="protein sequence ID" value="MBU9360546.1"/>
    <property type="molecule type" value="Genomic_DNA"/>
</dbReference>
<accession>A0AAP2HQW7</accession>
<comment type="caution">
    <text evidence="1">The sequence shown here is derived from an EMBL/GenBank/DDBJ whole genome shotgun (WGS) entry which is preliminary data.</text>
</comment>
<sequence length="81" mass="8405">MSKIVGPMNAVTAAKLFEACKIINAEAINAVAAKNGVPVAQVLDAISNGNVQCIQQVKAFQEAGMREAIRLHEAGAITLTA</sequence>
<dbReference type="Proteomes" id="UP001196915">
    <property type="component" value="Unassembled WGS sequence"/>
</dbReference>
<dbReference type="AlphaFoldDB" id="A0AAP2HQW7"/>
<reference evidence="1" key="1">
    <citation type="submission" date="2021-06" db="EMBL/GenBank/DDBJ databases">
        <title>A collection of bacterial strains from the Burkholderia cepacia Research Laboratory and Repository.</title>
        <authorList>
            <person name="Lipuma J."/>
            <person name="Spilker T."/>
        </authorList>
    </citation>
    <scope>NUCLEOTIDE SEQUENCE</scope>
    <source>
        <strain evidence="1">AU37435</strain>
    </source>
</reference>
<gene>
    <name evidence="1" type="ORF">KTE52_29920</name>
</gene>
<evidence type="ECO:0000313" key="1">
    <source>
        <dbReference type="EMBL" id="MBU9360546.1"/>
    </source>
</evidence>
<organism evidence="1 2">
    <name type="scientific">Burkholderia multivorans</name>
    <dbReference type="NCBI Taxonomy" id="87883"/>
    <lineage>
        <taxon>Bacteria</taxon>
        <taxon>Pseudomonadati</taxon>
        <taxon>Pseudomonadota</taxon>
        <taxon>Betaproteobacteria</taxon>
        <taxon>Burkholderiales</taxon>
        <taxon>Burkholderiaceae</taxon>
        <taxon>Burkholderia</taxon>
        <taxon>Burkholderia cepacia complex</taxon>
    </lineage>
</organism>
<name>A0AAP2HQW7_9BURK</name>
<evidence type="ECO:0000313" key="2">
    <source>
        <dbReference type="Proteomes" id="UP001196915"/>
    </source>
</evidence>
<dbReference type="RefSeq" id="WP_217085046.1">
    <property type="nucleotide sequence ID" value="NZ_CP090751.1"/>
</dbReference>
<proteinExistence type="predicted"/>